<dbReference type="Pfam" id="PF02991">
    <property type="entry name" value="ATG8"/>
    <property type="match status" value="1"/>
</dbReference>
<accession>A9V5R5</accession>
<evidence type="ECO:0000256" key="1">
    <source>
        <dbReference type="ARBA" id="ARBA00004370"/>
    </source>
</evidence>
<dbReference type="GO" id="GO:0000045">
    <property type="term" value="P:autophagosome assembly"/>
    <property type="evidence" value="ECO:0000318"/>
    <property type="project" value="GO_Central"/>
</dbReference>
<dbReference type="SUPFAM" id="SSF54236">
    <property type="entry name" value="Ubiquitin-like"/>
    <property type="match status" value="1"/>
</dbReference>
<evidence type="ECO:0000256" key="4">
    <source>
        <dbReference type="ARBA" id="ARBA00023288"/>
    </source>
</evidence>
<evidence type="ECO:0000256" key="5">
    <source>
        <dbReference type="PIRSR" id="PIRSR604241-50"/>
    </source>
</evidence>
<dbReference type="PANTHER" id="PTHR10969">
    <property type="entry name" value="MICROTUBULE-ASSOCIATED PROTEINS 1A/1B LIGHT CHAIN 3-RELATED"/>
    <property type="match status" value="1"/>
</dbReference>
<organism evidence="7 8">
    <name type="scientific">Monosiga brevicollis</name>
    <name type="common">Choanoflagellate</name>
    <dbReference type="NCBI Taxonomy" id="81824"/>
    <lineage>
        <taxon>Eukaryota</taxon>
        <taxon>Choanoflagellata</taxon>
        <taxon>Craspedida</taxon>
        <taxon>Salpingoecidae</taxon>
        <taxon>Monosiga</taxon>
    </lineage>
</organism>
<dbReference type="OMA" id="AVYQEHK"/>
<keyword evidence="4 5" id="KW-0449">Lipoprotein</keyword>
<dbReference type="Gene3D" id="3.10.20.90">
    <property type="entry name" value="Phosphatidylinositol 3-kinase Catalytic Subunit, Chain A, domain 1"/>
    <property type="match status" value="1"/>
</dbReference>
<dbReference type="STRING" id="81824.A9V5R5"/>
<dbReference type="InterPro" id="IPR029071">
    <property type="entry name" value="Ubiquitin-like_domsf"/>
</dbReference>
<evidence type="ECO:0000313" key="7">
    <source>
        <dbReference type="EMBL" id="EDQ87163.1"/>
    </source>
</evidence>
<evidence type="ECO:0000256" key="2">
    <source>
        <dbReference type="ARBA" id="ARBA00007293"/>
    </source>
</evidence>
<protein>
    <recommendedName>
        <fullName evidence="6">Autophagy-related protein</fullName>
    </recommendedName>
</protein>
<keyword evidence="8" id="KW-1185">Reference proteome</keyword>
<evidence type="ECO:0000256" key="3">
    <source>
        <dbReference type="ARBA" id="ARBA00023136"/>
    </source>
</evidence>
<dbReference type="Proteomes" id="UP000001357">
    <property type="component" value="Unassembled WGS sequence"/>
</dbReference>
<dbReference type="FunCoup" id="A9V5R5">
    <property type="interactions" value="1418"/>
</dbReference>
<keyword evidence="6" id="KW-0072">Autophagy</keyword>
<gene>
    <name evidence="7" type="ORF">MONBRDRAFT_38111</name>
</gene>
<dbReference type="RefSeq" id="XP_001748106.1">
    <property type="nucleotide sequence ID" value="XM_001748054.1"/>
</dbReference>
<dbReference type="GO" id="GO:0000423">
    <property type="term" value="P:mitophagy"/>
    <property type="evidence" value="ECO:0000318"/>
    <property type="project" value="GO_Central"/>
</dbReference>
<name>A9V5R5_MONBE</name>
<dbReference type="InParanoid" id="A9V5R5"/>
<dbReference type="GeneID" id="5893289"/>
<dbReference type="eggNOG" id="KOG1654">
    <property type="taxonomic scope" value="Eukaryota"/>
</dbReference>
<dbReference type="InterPro" id="IPR004241">
    <property type="entry name" value="Atg8-like"/>
</dbReference>
<dbReference type="EMBL" id="CH991561">
    <property type="protein sequence ID" value="EDQ87163.1"/>
    <property type="molecule type" value="Genomic_DNA"/>
</dbReference>
<dbReference type="AlphaFoldDB" id="A9V5R5"/>
<dbReference type="GO" id="GO:0008429">
    <property type="term" value="F:phosphatidylethanolamine binding"/>
    <property type="evidence" value="ECO:0000318"/>
    <property type="project" value="GO_Central"/>
</dbReference>
<dbReference type="GO" id="GO:0097352">
    <property type="term" value="P:autophagosome maturation"/>
    <property type="evidence" value="ECO:0000318"/>
    <property type="project" value="GO_Central"/>
</dbReference>
<keyword evidence="3" id="KW-0472">Membrane</keyword>
<evidence type="ECO:0000256" key="6">
    <source>
        <dbReference type="RuleBase" id="RU004384"/>
    </source>
</evidence>
<comment type="subcellular location">
    <subcellularLocation>
        <location evidence="1">Membrane</location>
    </subcellularLocation>
</comment>
<comment type="similarity">
    <text evidence="2 6">Belongs to the ATG8 family.</text>
</comment>
<proteinExistence type="inferred from homology"/>
<reference evidence="7 8" key="1">
    <citation type="journal article" date="2008" name="Nature">
        <title>The genome of the choanoflagellate Monosiga brevicollis and the origin of metazoans.</title>
        <authorList>
            <consortium name="JGI Sequencing"/>
            <person name="King N."/>
            <person name="Westbrook M.J."/>
            <person name="Young S.L."/>
            <person name="Kuo A."/>
            <person name="Abedin M."/>
            <person name="Chapman J."/>
            <person name="Fairclough S."/>
            <person name="Hellsten U."/>
            <person name="Isogai Y."/>
            <person name="Letunic I."/>
            <person name="Marr M."/>
            <person name="Pincus D."/>
            <person name="Putnam N."/>
            <person name="Rokas A."/>
            <person name="Wright K.J."/>
            <person name="Zuzow R."/>
            <person name="Dirks W."/>
            <person name="Good M."/>
            <person name="Goodstein D."/>
            <person name="Lemons D."/>
            <person name="Li W."/>
            <person name="Lyons J.B."/>
            <person name="Morris A."/>
            <person name="Nichols S."/>
            <person name="Richter D.J."/>
            <person name="Salamov A."/>
            <person name="Bork P."/>
            <person name="Lim W.A."/>
            <person name="Manning G."/>
            <person name="Miller W.T."/>
            <person name="McGinnis W."/>
            <person name="Shapiro H."/>
            <person name="Tjian R."/>
            <person name="Grigoriev I.V."/>
            <person name="Rokhsar D."/>
        </authorList>
    </citation>
    <scope>NUCLEOTIDE SEQUENCE [LARGE SCALE GENOMIC DNA]</scope>
    <source>
        <strain evidence="8">MX1 / ATCC 50154</strain>
    </source>
</reference>
<feature type="lipid moiety-binding region" description="Phosphatidylserine amidated glycine; alternate" evidence="5">
    <location>
        <position position="126"/>
    </location>
</feature>
<evidence type="ECO:0000313" key="8">
    <source>
        <dbReference type="Proteomes" id="UP000001357"/>
    </source>
</evidence>
<dbReference type="GO" id="GO:0000421">
    <property type="term" value="C:autophagosome membrane"/>
    <property type="evidence" value="ECO:0000318"/>
    <property type="project" value="GO_Central"/>
</dbReference>
<dbReference type="KEGG" id="mbr:MONBRDRAFT_38111"/>
<sequence length="132" mass="15129">MSKSTAFKAQHAFETRLRESEKILQKYPDKVPVIIEPAKRCTLSEIDKKKYLVPEDLTVAQFQFVIRKRMNIKPDKAVYIAAEVTEGLTVKHEMLMTTQAMSVIYEHYKDEDGFLYLKYSGDNAFGAVLSAC</sequence>
<dbReference type="GO" id="GO:0006995">
    <property type="term" value="P:cellular response to nitrogen starvation"/>
    <property type="evidence" value="ECO:0000318"/>
    <property type="project" value="GO_Central"/>
</dbReference>